<evidence type="ECO:0000256" key="9">
    <source>
        <dbReference type="ARBA" id="ARBA00023049"/>
    </source>
</evidence>
<keyword evidence="9" id="KW-0482">Metalloprotease</keyword>
<comment type="cofactor">
    <cofactor evidence="1">
        <name>Zn(2+)</name>
        <dbReference type="ChEBI" id="CHEBI:29105"/>
    </cofactor>
</comment>
<evidence type="ECO:0000256" key="5">
    <source>
        <dbReference type="ARBA" id="ARBA00022723"/>
    </source>
</evidence>
<dbReference type="SMART" id="SM00631">
    <property type="entry name" value="Zn_pept"/>
    <property type="match status" value="1"/>
</dbReference>
<gene>
    <name evidence="18" type="ORF">AVDCRST_MAG66-1879</name>
</gene>
<dbReference type="Pfam" id="PF00246">
    <property type="entry name" value="Peptidase_M14"/>
    <property type="match status" value="1"/>
</dbReference>
<evidence type="ECO:0000256" key="1">
    <source>
        <dbReference type="ARBA" id="ARBA00001947"/>
    </source>
</evidence>
<keyword evidence="7 18" id="KW-0378">Hydrolase</keyword>
<comment type="function">
    <text evidence="11">Carboxypeptidase that possesses the specificities of both mammalian Cpase A and B. Thus shows broad substrate specificity, being able to cleave Cbz-Gly-Leu, Cbz-Gly-Val, Cbz-Gly-Phe, Cbz-Gly-Lys and Bz-Gly-Arg in vitro.</text>
</comment>
<keyword evidence="5" id="KW-0479">Metal-binding</keyword>
<dbReference type="GO" id="GO:0008270">
    <property type="term" value="F:zinc ion binding"/>
    <property type="evidence" value="ECO:0007669"/>
    <property type="project" value="InterPro"/>
</dbReference>
<dbReference type="PRINTS" id="PR00765">
    <property type="entry name" value="CRBOXYPTASEA"/>
</dbReference>
<proteinExistence type="inferred from homology"/>
<evidence type="ECO:0000313" key="18">
    <source>
        <dbReference type="EMBL" id="CAA9408127.1"/>
    </source>
</evidence>
<name>A0A6J4PBI0_9PSEU</name>
<comment type="similarity">
    <text evidence="2 14">Belongs to the peptidase M14 family.</text>
</comment>
<dbReference type="GO" id="GO:0004181">
    <property type="term" value="F:metallocarboxypeptidase activity"/>
    <property type="evidence" value="ECO:0007669"/>
    <property type="project" value="InterPro"/>
</dbReference>
<dbReference type="GO" id="GO:0005615">
    <property type="term" value="C:extracellular space"/>
    <property type="evidence" value="ECO:0007669"/>
    <property type="project" value="TreeGrafter"/>
</dbReference>
<protein>
    <recommendedName>
        <fullName evidence="13">Zinc carboxypeptidase</fullName>
        <ecNumber evidence="12">3.4.17.18</ecNumber>
    </recommendedName>
</protein>
<dbReference type="PROSITE" id="PS52035">
    <property type="entry name" value="PEPTIDASE_M14"/>
    <property type="match status" value="1"/>
</dbReference>
<keyword evidence="3 18" id="KW-0121">Carboxypeptidase</keyword>
<dbReference type="GO" id="GO:0006508">
    <property type="term" value="P:proteolysis"/>
    <property type="evidence" value="ECO:0007669"/>
    <property type="project" value="UniProtKB-KW"/>
</dbReference>
<feature type="active site" description="Proton donor/acceptor" evidence="14">
    <location>
        <position position="380"/>
    </location>
</feature>
<evidence type="ECO:0000256" key="13">
    <source>
        <dbReference type="ARBA" id="ARBA00074273"/>
    </source>
</evidence>
<keyword evidence="8" id="KW-0862">Zinc</keyword>
<dbReference type="Pfam" id="PF20773">
    <property type="entry name" value="InhA-like_MAM"/>
    <property type="match status" value="1"/>
</dbReference>
<dbReference type="EC" id="3.4.17.18" evidence="12"/>
<dbReference type="EMBL" id="CADCUS010000272">
    <property type="protein sequence ID" value="CAA9408127.1"/>
    <property type="molecule type" value="Genomic_DNA"/>
</dbReference>
<dbReference type="CDD" id="cd03859">
    <property type="entry name" value="M14_CPT"/>
    <property type="match status" value="1"/>
</dbReference>
<evidence type="ECO:0000256" key="7">
    <source>
        <dbReference type="ARBA" id="ARBA00022801"/>
    </source>
</evidence>
<dbReference type="AlphaFoldDB" id="A0A6J4PBI0"/>
<keyword evidence="6 16" id="KW-0732">Signal</keyword>
<dbReference type="SUPFAM" id="SSF53187">
    <property type="entry name" value="Zn-dependent exopeptidases"/>
    <property type="match status" value="1"/>
</dbReference>
<organism evidence="18">
    <name type="scientific">uncultured Pseudonocardia sp</name>
    <dbReference type="NCBI Taxonomy" id="211455"/>
    <lineage>
        <taxon>Bacteria</taxon>
        <taxon>Bacillati</taxon>
        <taxon>Actinomycetota</taxon>
        <taxon>Actinomycetes</taxon>
        <taxon>Pseudonocardiales</taxon>
        <taxon>Pseudonocardiaceae</taxon>
        <taxon>Pseudonocardia</taxon>
        <taxon>environmental samples</taxon>
    </lineage>
</organism>
<keyword evidence="4" id="KW-0645">Protease</keyword>
<feature type="domain" description="Peptidase M14" evidence="17">
    <location>
        <begin position="113"/>
        <end position="432"/>
    </location>
</feature>
<dbReference type="PANTHER" id="PTHR11705">
    <property type="entry name" value="PROTEASE FAMILY M14 CARBOXYPEPTIDASE A,B"/>
    <property type="match status" value="1"/>
</dbReference>
<dbReference type="Gene3D" id="3.40.630.10">
    <property type="entry name" value="Zn peptidases"/>
    <property type="match status" value="1"/>
</dbReference>
<evidence type="ECO:0000256" key="15">
    <source>
        <dbReference type="SAM" id="MobiDB-lite"/>
    </source>
</evidence>
<evidence type="ECO:0000256" key="4">
    <source>
        <dbReference type="ARBA" id="ARBA00022670"/>
    </source>
</evidence>
<evidence type="ECO:0000256" key="11">
    <source>
        <dbReference type="ARBA" id="ARBA00055464"/>
    </source>
</evidence>
<reference evidence="18" key="1">
    <citation type="submission" date="2020-02" db="EMBL/GenBank/DDBJ databases">
        <authorList>
            <person name="Meier V. D."/>
        </authorList>
    </citation>
    <scope>NUCLEOTIDE SEQUENCE</scope>
    <source>
        <strain evidence="18">AVDCRST_MAG66</strain>
    </source>
</reference>
<evidence type="ECO:0000256" key="16">
    <source>
        <dbReference type="SAM" id="SignalP"/>
    </source>
</evidence>
<dbReference type="InterPro" id="IPR033810">
    <property type="entry name" value="Carboxypeptidase_T"/>
</dbReference>
<dbReference type="PANTHER" id="PTHR11705:SF143">
    <property type="entry name" value="SLL0236 PROTEIN"/>
    <property type="match status" value="1"/>
</dbReference>
<feature type="region of interest" description="Disordered" evidence="15">
    <location>
        <begin position="246"/>
        <end position="290"/>
    </location>
</feature>
<sequence length="1065" mass="111682">MKRLVVLLASLLMVLGAVVGTATTAAAAPPGGTDGGGLAAYTGELTREQFALLLDSGLDRHEIASAPGGAEGTTRVEAVLGDRQAQALIAQGLPLEQRGAQARTFAAEPGVFRPWSGPGNLREEFLALAAANPGLVKTVVLGQSVNGQDILAFKVTRDANRVRDGRRPATLYVSTQHAREWITPEMTRRLMRYVLDGYGTDPELRRLVDTTEMWFVPVANPDGYDFTFTEGNRLWRKNLRDNNGDGQIAVGDGVDPNRNFPTRWGYDNEGSSPEPASETYRGPGPASEPETQALDGLMRRVGFEFFVNYHSAAELLLYGTGWQVATPTPDDVVYEALVGDDATPAVPGYDPDISAELYTTNGETTEHAHEAYGTLAFTPEMATCQSASAVDPEDAFEPADCESVFNFPDSEPLIQAEFEKNIPFALSVARSAADPDDPVSVTGRTTPDFVVDSFAVSYGDPQTVAVTARRAIRALDMRYRINGGREQRVRVSEWAGGERYGDDGDRWYGEFRGEVRGARAGDRVEVRFTGVKPGRGGGRVESEPFTYTVENVGGSVLVLSDEDYNGFNPGEPGQVTAPRYAQAHVDALAANGVSTAVWDVSARGVPHDLGVLSHFDAVVWYLGDNRLTQDAEDVLTQFGGSQLEDAAVSERQQYLTLAVRDYLNDGGKLALAGETAGYYGVLGSTIGGIYYGLDGAPEQDCAVTTALDDCLFVADDFTQYYLGAYSRSPRTGPTSFVGTGPPVEGLTAGLAGQPTNPIDEAGSFVPTSSVLPVEEFPQFASSASGQYVGAQPGFGEPVEGEWFANAVHADSSFMRLTRTVDLTAVTADQAPSLAFALAFDTESGYDNVIVEAKPVGAAGGTTLPEAGGLSSTTPPAECEAGFLLDLHPSLTQYLTPGTPCASTGTSGAWNAVTGTSNGWQDVAYDLSAYAGQQVELSISYVTDPFTGGAGVNVDATRIVVGGTATEPEGFETSLGAWTVPGAPAGSPANAGDFARAQAPDSPAGAAITTEDTVLLGFGLEQVPDAGERAALLGAIVRGLTGSGAAPAAPAAGPAPAPVVAPVAGG</sequence>
<evidence type="ECO:0000256" key="12">
    <source>
        <dbReference type="ARBA" id="ARBA00066554"/>
    </source>
</evidence>
<evidence type="ECO:0000256" key="8">
    <source>
        <dbReference type="ARBA" id="ARBA00022833"/>
    </source>
</evidence>
<evidence type="ECO:0000256" key="10">
    <source>
        <dbReference type="ARBA" id="ARBA00050859"/>
    </source>
</evidence>
<dbReference type="FunFam" id="3.40.630.10:FF:000084">
    <property type="entry name" value="Carboxypeptidase B2"/>
    <property type="match status" value="1"/>
</dbReference>
<feature type="signal peptide" evidence="16">
    <location>
        <begin position="1"/>
        <end position="27"/>
    </location>
</feature>
<accession>A0A6J4PBI0</accession>
<evidence type="ECO:0000256" key="2">
    <source>
        <dbReference type="ARBA" id="ARBA00005988"/>
    </source>
</evidence>
<dbReference type="InterPro" id="IPR000834">
    <property type="entry name" value="Peptidase_M14"/>
</dbReference>
<evidence type="ECO:0000259" key="17">
    <source>
        <dbReference type="PROSITE" id="PS52035"/>
    </source>
</evidence>
<feature type="region of interest" description="Disordered" evidence="15">
    <location>
        <begin position="1043"/>
        <end position="1065"/>
    </location>
</feature>
<evidence type="ECO:0000256" key="14">
    <source>
        <dbReference type="PROSITE-ProRule" id="PRU01379"/>
    </source>
</evidence>
<comment type="catalytic activity">
    <reaction evidence="10">
        <text>Releases a C-terminal residue, which may be hydrophobic or positively charged.</text>
        <dbReference type="EC" id="3.4.17.18"/>
    </reaction>
</comment>
<evidence type="ECO:0000256" key="3">
    <source>
        <dbReference type="ARBA" id="ARBA00022645"/>
    </source>
</evidence>
<feature type="chain" id="PRO_5027074935" description="Zinc carboxypeptidase" evidence="16">
    <location>
        <begin position="28"/>
        <end position="1065"/>
    </location>
</feature>
<evidence type="ECO:0000256" key="6">
    <source>
        <dbReference type="ARBA" id="ARBA00022729"/>
    </source>
</evidence>